<evidence type="ECO:0000256" key="1">
    <source>
        <dbReference type="SAM" id="Phobius"/>
    </source>
</evidence>
<dbReference type="AlphaFoldDB" id="W2WHD9"/>
<name>W2WHD9_PHYNI</name>
<organism evidence="2 3">
    <name type="scientific">Phytophthora nicotianae CJ01A1</name>
    <dbReference type="NCBI Taxonomy" id="1317063"/>
    <lineage>
        <taxon>Eukaryota</taxon>
        <taxon>Sar</taxon>
        <taxon>Stramenopiles</taxon>
        <taxon>Oomycota</taxon>
        <taxon>Peronosporomycetes</taxon>
        <taxon>Peronosporales</taxon>
        <taxon>Peronosporaceae</taxon>
        <taxon>Phytophthora</taxon>
    </lineage>
</organism>
<dbReference type="Proteomes" id="UP000018958">
    <property type="component" value="Unassembled WGS sequence"/>
</dbReference>
<protein>
    <recommendedName>
        <fullName evidence="4">RxLR effector protein</fullName>
    </recommendedName>
</protein>
<reference evidence="2 3" key="1">
    <citation type="submission" date="2013-11" db="EMBL/GenBank/DDBJ databases">
        <title>The Genome Sequence of Phytophthora parasitica CJ01A1.</title>
        <authorList>
            <consortium name="The Broad Institute Genomics Platform"/>
            <person name="Russ C."/>
            <person name="Tyler B."/>
            <person name="Panabieres F."/>
            <person name="Shan W."/>
            <person name="Tripathy S."/>
            <person name="Grunwald N."/>
            <person name="Machado M."/>
            <person name="Johnson C.S."/>
            <person name="Walker B."/>
            <person name="Young S.K."/>
            <person name="Zeng Q."/>
            <person name="Gargeya S."/>
            <person name="Fitzgerald M."/>
            <person name="Haas B."/>
            <person name="Abouelleil A."/>
            <person name="Allen A.W."/>
            <person name="Alvarado L."/>
            <person name="Arachchi H.M."/>
            <person name="Berlin A.M."/>
            <person name="Chapman S.B."/>
            <person name="Gainer-Dewar J."/>
            <person name="Goldberg J."/>
            <person name="Griggs A."/>
            <person name="Gujja S."/>
            <person name="Hansen M."/>
            <person name="Howarth C."/>
            <person name="Imamovic A."/>
            <person name="Ireland A."/>
            <person name="Larimer J."/>
            <person name="McCowan C."/>
            <person name="Murphy C."/>
            <person name="Pearson M."/>
            <person name="Poon T.W."/>
            <person name="Priest M."/>
            <person name="Roberts A."/>
            <person name="Saif S."/>
            <person name="Shea T."/>
            <person name="Sisk P."/>
            <person name="Sykes S."/>
            <person name="Wortman J."/>
            <person name="Nusbaum C."/>
            <person name="Birren B."/>
        </authorList>
    </citation>
    <scope>NUCLEOTIDE SEQUENCE [LARGE SCALE GENOMIC DNA]</scope>
    <source>
        <strain evidence="2 3">CJ01A1</strain>
    </source>
</reference>
<evidence type="ECO:0000313" key="3">
    <source>
        <dbReference type="Proteomes" id="UP000018958"/>
    </source>
</evidence>
<gene>
    <name evidence="2" type="ORF">F441_15103</name>
</gene>
<accession>W2WHD9</accession>
<keyword evidence="1" id="KW-1133">Transmembrane helix</keyword>
<comment type="caution">
    <text evidence="2">The sequence shown here is derived from an EMBL/GenBank/DDBJ whole genome shotgun (WGS) entry which is preliminary data.</text>
</comment>
<dbReference type="EMBL" id="ANIX01003042">
    <property type="protein sequence ID" value="ETP08994.1"/>
    <property type="molecule type" value="Genomic_DNA"/>
</dbReference>
<sequence length="186" mass="21399">KSLDINSSQVSSLRNCLLSTHTHTPPLQSLVYKASYQLPTTSFVTQQIGNMKRFFMFVVLVAAIIAKTGVAMGTHEYKDNKLADNSQQRLLRTTGTTGDDTSAEERGVQTSLFNFLGKTTGNLPIPKKMKFYFWKKGKWDYKRLQEYLFKGVPKEVYEQDPKFAKVLLEYGKYWRRNAINGIQIRR</sequence>
<evidence type="ECO:0008006" key="4">
    <source>
        <dbReference type="Google" id="ProtNLM"/>
    </source>
</evidence>
<keyword evidence="1" id="KW-0472">Membrane</keyword>
<evidence type="ECO:0000313" key="2">
    <source>
        <dbReference type="EMBL" id="ETP08994.1"/>
    </source>
</evidence>
<keyword evidence="1" id="KW-0812">Transmembrane</keyword>
<feature type="transmembrane region" description="Helical" evidence="1">
    <location>
        <begin position="54"/>
        <end position="73"/>
    </location>
</feature>
<feature type="non-terminal residue" evidence="2">
    <location>
        <position position="1"/>
    </location>
</feature>
<proteinExistence type="predicted"/>